<dbReference type="Gene3D" id="2.40.170.20">
    <property type="entry name" value="TonB-dependent receptor, beta-barrel domain"/>
    <property type="match status" value="1"/>
</dbReference>
<dbReference type="InterPro" id="IPR036942">
    <property type="entry name" value="Beta-barrel_TonB_sf"/>
</dbReference>
<keyword evidence="3" id="KW-0998">Cell outer membrane</keyword>
<organism evidence="7 8">
    <name type="scientific">Geodia barretti</name>
    <name type="common">Barrett's horny sponge</name>
    <dbReference type="NCBI Taxonomy" id="519541"/>
    <lineage>
        <taxon>Eukaryota</taxon>
        <taxon>Metazoa</taxon>
        <taxon>Porifera</taxon>
        <taxon>Demospongiae</taxon>
        <taxon>Heteroscleromorpha</taxon>
        <taxon>Tetractinellida</taxon>
        <taxon>Astrophorina</taxon>
        <taxon>Geodiidae</taxon>
        <taxon>Geodia</taxon>
    </lineage>
</organism>
<gene>
    <name evidence="7" type="ORF">GBAR_LOCUS7441</name>
</gene>
<feature type="compositionally biased region" description="Acidic residues" evidence="4">
    <location>
        <begin position="12"/>
        <end position="32"/>
    </location>
</feature>
<dbReference type="InterPro" id="IPR012910">
    <property type="entry name" value="Plug_dom"/>
</dbReference>
<reference evidence="7" key="1">
    <citation type="submission" date="2023-03" db="EMBL/GenBank/DDBJ databases">
        <authorList>
            <person name="Steffen K."/>
            <person name="Cardenas P."/>
        </authorList>
    </citation>
    <scope>NUCLEOTIDE SEQUENCE</scope>
</reference>
<evidence type="ECO:0000313" key="7">
    <source>
        <dbReference type="EMBL" id="CAI8011551.1"/>
    </source>
</evidence>
<evidence type="ECO:0000259" key="6">
    <source>
        <dbReference type="Pfam" id="PF07715"/>
    </source>
</evidence>
<evidence type="ECO:0000259" key="5">
    <source>
        <dbReference type="Pfam" id="PF00593"/>
    </source>
</evidence>
<comment type="subcellular location">
    <subcellularLocation>
        <location evidence="1">Cell outer membrane</location>
    </subcellularLocation>
</comment>
<evidence type="ECO:0000256" key="2">
    <source>
        <dbReference type="ARBA" id="ARBA00023136"/>
    </source>
</evidence>
<accession>A0AA35RJ52</accession>
<dbReference type="Pfam" id="PF00593">
    <property type="entry name" value="TonB_dep_Rec_b-barrel"/>
    <property type="match status" value="1"/>
</dbReference>
<feature type="domain" description="TonB-dependent receptor plug" evidence="6">
    <location>
        <begin position="56"/>
        <end position="177"/>
    </location>
</feature>
<comment type="caution">
    <text evidence="7">The sequence shown here is derived from an EMBL/GenBank/DDBJ whole genome shotgun (WGS) entry which is preliminary data.</text>
</comment>
<keyword evidence="2" id="KW-0472">Membrane</keyword>
<dbReference type="InterPro" id="IPR000531">
    <property type="entry name" value="Beta-barrel_TonB"/>
</dbReference>
<dbReference type="Pfam" id="PF07715">
    <property type="entry name" value="Plug"/>
    <property type="match status" value="1"/>
</dbReference>
<evidence type="ECO:0000256" key="3">
    <source>
        <dbReference type="ARBA" id="ARBA00023237"/>
    </source>
</evidence>
<evidence type="ECO:0000256" key="4">
    <source>
        <dbReference type="SAM" id="MobiDB-lite"/>
    </source>
</evidence>
<dbReference type="SUPFAM" id="SSF56935">
    <property type="entry name" value="Porins"/>
    <property type="match status" value="1"/>
</dbReference>
<feature type="domain" description="TonB-dependent receptor-like beta-barrel" evidence="5">
    <location>
        <begin position="418"/>
        <end position="835"/>
    </location>
</feature>
<protein>
    <submittedName>
        <fullName evidence="7">Vitamin B12 transporter BtuB</fullName>
    </submittedName>
</protein>
<evidence type="ECO:0000313" key="8">
    <source>
        <dbReference type="Proteomes" id="UP001174909"/>
    </source>
</evidence>
<dbReference type="Gene3D" id="2.170.130.10">
    <property type="entry name" value="TonB-dependent receptor, plug domain"/>
    <property type="match status" value="1"/>
</dbReference>
<evidence type="ECO:0000256" key="1">
    <source>
        <dbReference type="ARBA" id="ARBA00004442"/>
    </source>
</evidence>
<name>A0AA35RJ52_GEOBA</name>
<keyword evidence="8" id="KW-1185">Reference proteome</keyword>
<sequence>MGMFTTVIAQEEASDAEEAEAADDAEASEEESQTSTPVRLESLVVVGSRSRPRSILESPVPVDVVSKDDFARQGGADLTDLLRTLVPSFNINTQPISDASTVVRPANLRGLAPDHTLVLVNGKRRHRASVIHWLGNGLSDGSQGPDLSPIPAIALRQVEILRDGASAQYGSDAIAGVMNFQLKDNHEGGSFEFKPGIYQYGDGRQFAAAGNIGLGNPEAWTNLSFEYGGADPTIRSVQRTDALNMINAGNFSVKDPAQIWGQPIVENDFKFFANYGASLTDTINFYGHANYARKRVEGGFYFRNPNTRSGVFSTTGGKTLLVGDLRGLTAETAAWEARKQEAEVAGNEFTELSPHDADDIPITNHVPDPERLQAVKSDPNLFTFQEMFPGGFTPRFGAFAWDSSVAVGVKGTALEEALGKPLTWDVSGSFGRHHADFFIFNTVNASLGPDTPTYFDPGDYIQTDYNLNFDVTYPLHDLVFLASGLEYRDEGFEIIEGERESHQIGPLAAQGFTAASNGFSGFSPVAAGNWHRSNVAAYLETEIRPIDPLLLALAVRGEQFEGFGSTLNYKVAANYKVTETMRLRGSYSTGFRAPTPGQQNAFNITTEYDFAKGDLVNNGTIPSTNAAVGIVTGKEDNSLDPETSNNFTGGFTVDILGVNFTLDFFGIRLKNRLSVSQDFTLTAGQKTQLIAEGVTSAANLEKFRFFINDFDTTTQGIDFVVTAPIPNGNLIAVYNFTSTTVTDFNPDTLDDHRIRELEENLPEHRAGLTVVQSITDVWGVLGRASYFSGWFDSEDFLQNPDVPGTGEYTGRVIFDLETTYTVGSGLALTLGGRNILNTYPDENPNAAGSVGNKYGQFSPFGFDGAFWYAKVGYSF</sequence>
<proteinExistence type="predicted"/>
<dbReference type="Proteomes" id="UP001174909">
    <property type="component" value="Unassembled WGS sequence"/>
</dbReference>
<dbReference type="InterPro" id="IPR037066">
    <property type="entry name" value="Plug_dom_sf"/>
</dbReference>
<dbReference type="AlphaFoldDB" id="A0AA35RJ52"/>
<dbReference type="PANTHER" id="PTHR47234:SF3">
    <property type="entry name" value="SECRETIN_TONB SHORT N-TERMINAL DOMAIN-CONTAINING PROTEIN"/>
    <property type="match status" value="1"/>
</dbReference>
<dbReference type="EMBL" id="CASHTH010001108">
    <property type="protein sequence ID" value="CAI8011551.1"/>
    <property type="molecule type" value="Genomic_DNA"/>
</dbReference>
<feature type="region of interest" description="Disordered" evidence="4">
    <location>
        <begin position="1"/>
        <end position="40"/>
    </location>
</feature>
<dbReference type="PANTHER" id="PTHR47234">
    <property type="match status" value="1"/>
</dbReference>